<organism evidence="1 2">
    <name type="scientific">SAR86 cluster bacterium</name>
    <dbReference type="NCBI Taxonomy" id="2030880"/>
    <lineage>
        <taxon>Bacteria</taxon>
        <taxon>Pseudomonadati</taxon>
        <taxon>Pseudomonadota</taxon>
        <taxon>Gammaproteobacteria</taxon>
        <taxon>SAR86 cluster</taxon>
    </lineage>
</organism>
<dbReference type="AlphaFoldDB" id="A0A838YRV9"/>
<evidence type="ECO:0000313" key="1">
    <source>
        <dbReference type="EMBL" id="MBA4724071.1"/>
    </source>
</evidence>
<dbReference type="Proteomes" id="UP000585327">
    <property type="component" value="Unassembled WGS sequence"/>
</dbReference>
<reference evidence="1 2" key="1">
    <citation type="submission" date="2020-06" db="EMBL/GenBank/DDBJ databases">
        <title>Dysbiosis in marine aquaculture revealed through microbiome analysis: reverse ecology for environmental sustainability.</title>
        <authorList>
            <person name="Haro-Moreno J.M."/>
            <person name="Coutinho F.H."/>
            <person name="Zaragoza-Solas A."/>
            <person name="Picazo A."/>
            <person name="Almagro-Moreno S."/>
            <person name="Lopez-Perez M."/>
        </authorList>
    </citation>
    <scope>NUCLEOTIDE SEQUENCE [LARGE SCALE GENOMIC DNA]</scope>
    <source>
        <strain evidence="1">MCMED-G42</strain>
    </source>
</reference>
<gene>
    <name evidence="1" type="ORF">H2021_02520</name>
</gene>
<evidence type="ECO:0000313" key="2">
    <source>
        <dbReference type="Proteomes" id="UP000585327"/>
    </source>
</evidence>
<protein>
    <submittedName>
        <fullName evidence="1">Uncharacterized protein</fullName>
    </submittedName>
</protein>
<proteinExistence type="predicted"/>
<comment type="caution">
    <text evidence="1">The sequence shown here is derived from an EMBL/GenBank/DDBJ whole genome shotgun (WGS) entry which is preliminary data.</text>
</comment>
<accession>A0A838YRV9</accession>
<dbReference type="EMBL" id="JACETM010000019">
    <property type="protein sequence ID" value="MBA4724071.1"/>
    <property type="molecule type" value="Genomic_DNA"/>
</dbReference>
<name>A0A838YRV9_9GAMM</name>
<sequence>MSYKYLNLLFFIFFLEGCAIKVDDFEPENSISSGDMVRCMQQPVNHQHIIRRDNHHNPIVQNDNVTNCLERESELSIKKIDQSISISKSIKKIDKSPKKETKNEFNEELEKAADEKEFENLKKSIDKKIN</sequence>